<gene>
    <name evidence="2" type="ORF">SLEP1_g23451</name>
</gene>
<proteinExistence type="predicted"/>
<keyword evidence="1" id="KW-0812">Transmembrane</keyword>
<accession>A0AAV5JIH7</accession>
<name>A0AAV5JIH7_9ROSI</name>
<protein>
    <submittedName>
        <fullName evidence="2">Uncharacterized protein</fullName>
    </submittedName>
</protein>
<dbReference type="Proteomes" id="UP001054252">
    <property type="component" value="Unassembled WGS sequence"/>
</dbReference>
<organism evidence="2 3">
    <name type="scientific">Rubroshorea leprosula</name>
    <dbReference type="NCBI Taxonomy" id="152421"/>
    <lineage>
        <taxon>Eukaryota</taxon>
        <taxon>Viridiplantae</taxon>
        <taxon>Streptophyta</taxon>
        <taxon>Embryophyta</taxon>
        <taxon>Tracheophyta</taxon>
        <taxon>Spermatophyta</taxon>
        <taxon>Magnoliopsida</taxon>
        <taxon>eudicotyledons</taxon>
        <taxon>Gunneridae</taxon>
        <taxon>Pentapetalae</taxon>
        <taxon>rosids</taxon>
        <taxon>malvids</taxon>
        <taxon>Malvales</taxon>
        <taxon>Dipterocarpaceae</taxon>
        <taxon>Rubroshorea</taxon>
    </lineage>
</organism>
<sequence>MAFIVLIPLQFDFEMEVGHLAFTVFLYPYFLSSIGNACYIHFEMLTLYLFSIISEGQDHDRQVSHIILGLIFLLAELLLHQLVPILEGLQVIVCQSVGKEGDVNETPRSYLTSGVEKAIALKVNNPCWEAFPLPMYDDSYILEGKINVYEWGTRHELQHFLFLLLLPLHPSPLLLCQLIFSPFLGELNCCLTSLNS</sequence>
<keyword evidence="3" id="KW-1185">Reference proteome</keyword>
<feature type="transmembrane region" description="Helical" evidence="1">
    <location>
        <begin position="20"/>
        <end position="42"/>
    </location>
</feature>
<dbReference type="EMBL" id="BPVZ01000036">
    <property type="protein sequence ID" value="GKV12283.1"/>
    <property type="molecule type" value="Genomic_DNA"/>
</dbReference>
<reference evidence="2 3" key="1">
    <citation type="journal article" date="2021" name="Commun. Biol.">
        <title>The genome of Shorea leprosula (Dipterocarpaceae) highlights the ecological relevance of drought in aseasonal tropical rainforests.</title>
        <authorList>
            <person name="Ng K.K.S."/>
            <person name="Kobayashi M.J."/>
            <person name="Fawcett J.A."/>
            <person name="Hatakeyama M."/>
            <person name="Paape T."/>
            <person name="Ng C.H."/>
            <person name="Ang C.C."/>
            <person name="Tnah L.H."/>
            <person name="Lee C.T."/>
            <person name="Nishiyama T."/>
            <person name="Sese J."/>
            <person name="O'Brien M.J."/>
            <person name="Copetti D."/>
            <person name="Mohd Noor M.I."/>
            <person name="Ong R.C."/>
            <person name="Putra M."/>
            <person name="Sireger I.Z."/>
            <person name="Indrioko S."/>
            <person name="Kosugi Y."/>
            <person name="Izuno A."/>
            <person name="Isagi Y."/>
            <person name="Lee S.L."/>
            <person name="Shimizu K.K."/>
        </authorList>
    </citation>
    <scope>NUCLEOTIDE SEQUENCE [LARGE SCALE GENOMIC DNA]</scope>
    <source>
        <strain evidence="2">214</strain>
    </source>
</reference>
<keyword evidence="1" id="KW-1133">Transmembrane helix</keyword>
<comment type="caution">
    <text evidence="2">The sequence shown here is derived from an EMBL/GenBank/DDBJ whole genome shotgun (WGS) entry which is preliminary data.</text>
</comment>
<evidence type="ECO:0000313" key="3">
    <source>
        <dbReference type="Proteomes" id="UP001054252"/>
    </source>
</evidence>
<keyword evidence="1" id="KW-0472">Membrane</keyword>
<feature type="transmembrane region" description="Helical" evidence="1">
    <location>
        <begin position="63"/>
        <end position="83"/>
    </location>
</feature>
<dbReference type="AlphaFoldDB" id="A0AAV5JIH7"/>
<evidence type="ECO:0000256" key="1">
    <source>
        <dbReference type="SAM" id="Phobius"/>
    </source>
</evidence>
<evidence type="ECO:0000313" key="2">
    <source>
        <dbReference type="EMBL" id="GKV12283.1"/>
    </source>
</evidence>